<feature type="chain" id="PRO_5035677027" description="peptidylprolyl isomerase" evidence="2">
    <location>
        <begin position="29"/>
        <end position="250"/>
    </location>
</feature>
<dbReference type="EMBL" id="HBNS01057355">
    <property type="protein sequence ID" value="CAE4661611.1"/>
    <property type="molecule type" value="Transcribed_RNA"/>
</dbReference>
<evidence type="ECO:0000256" key="1">
    <source>
        <dbReference type="PROSITE-ProRule" id="PRU00277"/>
    </source>
</evidence>
<evidence type="ECO:0000313" key="6">
    <source>
        <dbReference type="EMBL" id="CAE4661611.1"/>
    </source>
</evidence>
<feature type="domain" description="PPIase FKBP-type" evidence="3">
    <location>
        <begin position="121"/>
        <end position="250"/>
    </location>
</feature>
<dbReference type="SUPFAM" id="SSF54534">
    <property type="entry name" value="FKBP-like"/>
    <property type="match status" value="1"/>
</dbReference>
<feature type="signal peptide" evidence="2">
    <location>
        <begin position="1"/>
        <end position="28"/>
    </location>
</feature>
<keyword evidence="1" id="KW-0697">Rotamase</keyword>
<dbReference type="InterPro" id="IPR001179">
    <property type="entry name" value="PPIase_FKBP_dom"/>
</dbReference>
<evidence type="ECO:0000313" key="5">
    <source>
        <dbReference type="EMBL" id="CAD9314228.1"/>
    </source>
</evidence>
<dbReference type="Pfam" id="PF00254">
    <property type="entry name" value="FKBP_C"/>
    <property type="match status" value="1"/>
</dbReference>
<proteinExistence type="predicted"/>
<comment type="catalytic activity">
    <reaction evidence="1">
        <text>[protein]-peptidylproline (omega=180) = [protein]-peptidylproline (omega=0)</text>
        <dbReference type="Rhea" id="RHEA:16237"/>
        <dbReference type="Rhea" id="RHEA-COMP:10747"/>
        <dbReference type="Rhea" id="RHEA-COMP:10748"/>
        <dbReference type="ChEBI" id="CHEBI:83833"/>
        <dbReference type="ChEBI" id="CHEBI:83834"/>
        <dbReference type="EC" id="5.2.1.8"/>
    </reaction>
</comment>
<dbReference type="PROSITE" id="PS50059">
    <property type="entry name" value="FKBP_PPIASE"/>
    <property type="match status" value="1"/>
</dbReference>
<sequence length="250" mass="27302">MTLSQLIFPSIYLLLLLSSTIILKEVSAFSVRIQSVRKSSALEAVPGKDNGDLMATSRRSVLNAMLFAPVPVYAKCTDIESCREIGEKKVEQDLIDNPVTKLDSGARYKVLQPGTGQQTVGKESNVDLIFSVSTMSGGYMYSRGFGYEKVDIGNGKMVKDAGLDSIRVKIGGRDVPIGIEDALIGMKKGERRRVELPPQVGLITSNWQPEPTTRQGIAGLKGYRRIIEGTTGTPPFPAALIWDIEVLKIR</sequence>
<dbReference type="GO" id="GO:0003755">
    <property type="term" value="F:peptidyl-prolyl cis-trans isomerase activity"/>
    <property type="evidence" value="ECO:0007669"/>
    <property type="project" value="UniProtKB-KW"/>
</dbReference>
<gene>
    <name evidence="6" type="ORF">DBRI00130_LOCUS41270</name>
    <name evidence="4" type="ORF">DBRI1063_LOCUS626</name>
    <name evidence="5" type="ORF">DBRI1063_LOCUS634</name>
</gene>
<accession>A0A6U3TWE8</accession>
<reference evidence="6" key="1">
    <citation type="submission" date="2021-01" db="EMBL/GenBank/DDBJ databases">
        <authorList>
            <person name="Corre E."/>
            <person name="Pelletier E."/>
            <person name="Niang G."/>
            <person name="Scheremetjew M."/>
            <person name="Finn R."/>
            <person name="Kale V."/>
            <person name="Holt S."/>
            <person name="Cochrane G."/>
            <person name="Meng A."/>
            <person name="Brown T."/>
            <person name="Cohen L."/>
        </authorList>
    </citation>
    <scope>NUCLEOTIDE SEQUENCE</scope>
    <source>
        <strain evidence="6">GSO104</strain>
        <strain evidence="4">Pop2</strain>
    </source>
</reference>
<protein>
    <recommendedName>
        <fullName evidence="1">peptidylprolyl isomerase</fullName>
        <ecNumber evidence="1">5.2.1.8</ecNumber>
    </recommendedName>
</protein>
<evidence type="ECO:0000259" key="3">
    <source>
        <dbReference type="PROSITE" id="PS50059"/>
    </source>
</evidence>
<dbReference type="EMBL" id="HBGN01000981">
    <property type="protein sequence ID" value="CAD9314228.1"/>
    <property type="molecule type" value="Transcribed_RNA"/>
</dbReference>
<dbReference type="InterPro" id="IPR046357">
    <property type="entry name" value="PPIase_dom_sf"/>
</dbReference>
<dbReference type="AlphaFoldDB" id="A0A6U3TWE8"/>
<evidence type="ECO:0000256" key="2">
    <source>
        <dbReference type="SAM" id="SignalP"/>
    </source>
</evidence>
<keyword evidence="1" id="KW-0413">Isomerase</keyword>
<evidence type="ECO:0000313" key="4">
    <source>
        <dbReference type="EMBL" id="CAD9314220.1"/>
    </source>
</evidence>
<name>A0A6U3TWE8_9STRA</name>
<dbReference type="Gene3D" id="3.10.50.40">
    <property type="match status" value="1"/>
</dbReference>
<keyword evidence="2" id="KW-0732">Signal</keyword>
<dbReference type="EMBL" id="HBGN01000970">
    <property type="protein sequence ID" value="CAD9314220.1"/>
    <property type="molecule type" value="Transcribed_RNA"/>
</dbReference>
<organism evidence="6">
    <name type="scientific">Ditylum brightwellii</name>
    <dbReference type="NCBI Taxonomy" id="49249"/>
    <lineage>
        <taxon>Eukaryota</taxon>
        <taxon>Sar</taxon>
        <taxon>Stramenopiles</taxon>
        <taxon>Ochrophyta</taxon>
        <taxon>Bacillariophyta</taxon>
        <taxon>Mediophyceae</taxon>
        <taxon>Lithodesmiophycidae</taxon>
        <taxon>Lithodesmiales</taxon>
        <taxon>Lithodesmiaceae</taxon>
        <taxon>Ditylum</taxon>
    </lineage>
</organism>
<dbReference type="EC" id="5.2.1.8" evidence="1"/>